<reference evidence="2 5" key="3">
    <citation type="submission" date="2020-11" db="EMBL/GenBank/DDBJ databases">
        <authorList>
            <consortium name="Pathogen Informatics"/>
        </authorList>
    </citation>
    <scope>NUCLEOTIDE SEQUENCE [LARGE SCALE GENOMIC DNA]</scope>
    <source>
        <strain evidence="2 5">NCTC12218</strain>
    </source>
</reference>
<gene>
    <name evidence="3" type="ORF">C1O36_05630</name>
    <name evidence="4" type="ORF">NCTC12218_01474</name>
</gene>
<accession>A0A7Z7QPQ6</accession>
<proteinExistence type="predicted"/>
<dbReference type="Pfam" id="PF11300">
    <property type="entry name" value="DUF3102"/>
    <property type="match status" value="1"/>
</dbReference>
<name>A0A7Z7QPQ6_STASC</name>
<evidence type="ECO:0000313" key="6">
    <source>
        <dbReference type="Proteomes" id="UP000572988"/>
    </source>
</evidence>
<dbReference type="Proteomes" id="UP000572988">
    <property type="component" value="Unassembled WGS sequence"/>
</dbReference>
<feature type="coiled-coil region" evidence="1">
    <location>
        <begin position="120"/>
        <end position="210"/>
    </location>
</feature>
<dbReference type="RefSeq" id="WP_126496570.1">
    <property type="nucleotide sequence ID" value="NZ_CALYJJ010000001.1"/>
</dbReference>
<sequence length="294" mass="34369">MNELQLSNDLITIETEIKSYQNIAGQSIFEIGRRLKHVKENDLAHGEFGKWLRSINLHHDTANKMMKIANELNSNSYTYMNLGSRALYEIATLPEPERTKEHTTSNGETKTPDEMTVRELRELKKQLKQRDEQNAQLQSQIQQAQRSEEIALKQLEEAENREPEVIEREVVKEVVPDDVKRQLEQFKQNFERESNNANELRDELQRYRNSFSDPNQAYEEKELTRLERESSINAHKIAISIQNFIKENSVETYRLDTVIKANPKSKERLQENVALLKEFTSNLEAMLNGRIVVN</sequence>
<dbReference type="Proteomes" id="UP000264146">
    <property type="component" value="Chromosome"/>
</dbReference>
<dbReference type="InterPro" id="IPR021451">
    <property type="entry name" value="DUF3102"/>
</dbReference>
<organism evidence="4">
    <name type="scientific">Staphylococcus schleiferi</name>
    <dbReference type="NCBI Taxonomy" id="1295"/>
    <lineage>
        <taxon>Bacteria</taxon>
        <taxon>Bacillati</taxon>
        <taxon>Bacillota</taxon>
        <taxon>Bacilli</taxon>
        <taxon>Bacillales</taxon>
        <taxon>Staphylococcaceae</taxon>
        <taxon>Staphylococcus</taxon>
    </lineage>
</organism>
<reference evidence="3 6" key="1">
    <citation type="submission" date="2018-01" db="EMBL/GenBank/DDBJ databases">
        <title>Complete genome sequence of Staphylococcus Scheliferi isolated from human.</title>
        <authorList>
            <person name="Abouelkhair M.A."/>
            <person name="Bemis D.A."/>
            <person name="Kania S.A."/>
        </authorList>
    </citation>
    <scope>NUCLEOTIDE SEQUENCE [LARGE SCALE GENOMIC DNA]</scope>
    <source>
        <strain evidence="3 6">ATCC 43808</strain>
    </source>
</reference>
<evidence type="ECO:0000313" key="5">
    <source>
        <dbReference type="Proteomes" id="UP000264146"/>
    </source>
</evidence>
<dbReference type="AlphaFoldDB" id="A0A7Z7QPQ6"/>
<evidence type="ECO:0000313" key="2">
    <source>
        <dbReference type="EMBL" id="CAD7359812.1"/>
    </source>
</evidence>
<keyword evidence="6" id="KW-1185">Reference proteome</keyword>
<reference evidence="4" key="2">
    <citation type="submission" date="2018-06" db="EMBL/GenBank/DDBJ databases">
        <authorList>
            <consortium name="Pathogen Informatics"/>
            <person name="Doyle S."/>
        </authorList>
    </citation>
    <scope>NUCLEOTIDE SEQUENCE [LARGE SCALE GENOMIC DNA]</scope>
    <source>
        <strain evidence="4">NCTC12218</strain>
    </source>
</reference>
<evidence type="ECO:0000313" key="4">
    <source>
        <dbReference type="EMBL" id="SUM88995.1"/>
    </source>
</evidence>
<dbReference type="EMBL" id="POVK01000015">
    <property type="protein sequence ID" value="NHA34011.1"/>
    <property type="molecule type" value="Genomic_DNA"/>
</dbReference>
<dbReference type="EMBL" id="UHEF01000001">
    <property type="protein sequence ID" value="SUM88995.1"/>
    <property type="molecule type" value="Genomic_DNA"/>
</dbReference>
<keyword evidence="1" id="KW-0175">Coiled coil</keyword>
<dbReference type="EMBL" id="LR962863">
    <property type="protein sequence ID" value="CAD7359812.1"/>
    <property type="molecule type" value="Genomic_DNA"/>
</dbReference>
<evidence type="ECO:0000313" key="3">
    <source>
        <dbReference type="EMBL" id="NHA34011.1"/>
    </source>
</evidence>
<evidence type="ECO:0000256" key="1">
    <source>
        <dbReference type="SAM" id="Coils"/>
    </source>
</evidence>
<protein>
    <submittedName>
        <fullName evidence="4">Phage protein</fullName>
    </submittedName>
</protein>